<keyword evidence="11" id="KW-1185">Reference proteome</keyword>
<dbReference type="GO" id="GO:0006508">
    <property type="term" value="P:proteolysis"/>
    <property type="evidence" value="ECO:0007669"/>
    <property type="project" value="UniProtKB-KW"/>
</dbReference>
<dbReference type="InterPro" id="IPR008007">
    <property type="entry name" value="Peptidase_M42"/>
</dbReference>
<evidence type="ECO:0000256" key="5">
    <source>
        <dbReference type="ARBA" id="ARBA00022833"/>
    </source>
</evidence>
<dbReference type="Pfam" id="PF07687">
    <property type="entry name" value="M20_dimer"/>
    <property type="match status" value="1"/>
</dbReference>
<dbReference type="InterPro" id="IPR011650">
    <property type="entry name" value="Peptidase_M20_dimer"/>
</dbReference>
<dbReference type="InterPro" id="IPR010162">
    <property type="entry name" value="PepT-like"/>
</dbReference>
<gene>
    <name evidence="10" type="ORF">A8990_12815</name>
</gene>
<dbReference type="Proteomes" id="UP000256304">
    <property type="component" value="Unassembled WGS sequence"/>
</dbReference>
<dbReference type="SUPFAM" id="SSF53187">
    <property type="entry name" value="Zn-dependent exopeptidases"/>
    <property type="match status" value="1"/>
</dbReference>
<keyword evidence="3 8" id="KW-0479">Metal-binding</keyword>
<dbReference type="GO" id="GO:0004177">
    <property type="term" value="F:aminopeptidase activity"/>
    <property type="evidence" value="ECO:0007669"/>
    <property type="project" value="UniProtKB-UniRule"/>
</dbReference>
<dbReference type="RefSeq" id="WP_116190956.1">
    <property type="nucleotide sequence ID" value="NZ_QTTN01000028.1"/>
</dbReference>
<comment type="cofactor">
    <cofactor evidence="8">
        <name>a divalent metal cation</name>
        <dbReference type="ChEBI" id="CHEBI:60240"/>
    </cofactor>
    <text evidence="8">Binds 2 divalent metal cations per subunit.</text>
</comment>
<dbReference type="Gene3D" id="3.40.630.10">
    <property type="entry name" value="Zn peptidases"/>
    <property type="match status" value="1"/>
</dbReference>
<protein>
    <submittedName>
        <fullName evidence="10">Tripeptide aminopeptidase</fullName>
    </submittedName>
</protein>
<comment type="similarity">
    <text evidence="7">Belongs to the peptidase M42 family.</text>
</comment>
<evidence type="ECO:0000313" key="11">
    <source>
        <dbReference type="Proteomes" id="UP000256304"/>
    </source>
</evidence>
<dbReference type="AlphaFoldDB" id="A0A3D9R3K5"/>
<accession>A0A3D9R3K5</accession>
<keyword evidence="4" id="KW-0378">Hydrolase</keyword>
<dbReference type="Pfam" id="PF01546">
    <property type="entry name" value="Peptidase_M20"/>
    <property type="match status" value="1"/>
</dbReference>
<evidence type="ECO:0000256" key="1">
    <source>
        <dbReference type="ARBA" id="ARBA00001947"/>
    </source>
</evidence>
<name>A0A3D9R3K5_9BACL</name>
<keyword evidence="10" id="KW-0031">Aminopeptidase</keyword>
<dbReference type="GO" id="GO:0008237">
    <property type="term" value="F:metallopeptidase activity"/>
    <property type="evidence" value="ECO:0007669"/>
    <property type="project" value="UniProtKB-KW"/>
</dbReference>
<dbReference type="NCBIfam" id="TIGR01883">
    <property type="entry name" value="PepT-like"/>
    <property type="match status" value="1"/>
</dbReference>
<evidence type="ECO:0000256" key="6">
    <source>
        <dbReference type="ARBA" id="ARBA00023049"/>
    </source>
</evidence>
<proteinExistence type="inferred from homology"/>
<dbReference type="Gene3D" id="3.30.70.360">
    <property type="match status" value="1"/>
</dbReference>
<dbReference type="InterPro" id="IPR002933">
    <property type="entry name" value="Peptidase_M20"/>
</dbReference>
<organism evidence="10 11">
    <name type="scientific">Paenibacillus taihuensis</name>
    <dbReference type="NCBI Taxonomy" id="1156355"/>
    <lineage>
        <taxon>Bacteria</taxon>
        <taxon>Bacillati</taxon>
        <taxon>Bacillota</taxon>
        <taxon>Bacilli</taxon>
        <taxon>Bacillales</taxon>
        <taxon>Paenibacillaceae</taxon>
        <taxon>Paenibacillus</taxon>
    </lineage>
</organism>
<feature type="binding site" evidence="8">
    <location>
        <position position="347"/>
    </location>
    <ligand>
        <name>Zn(2+)</name>
        <dbReference type="ChEBI" id="CHEBI:29105"/>
        <label>2</label>
    </ligand>
</feature>
<evidence type="ECO:0000256" key="7">
    <source>
        <dbReference type="PIRNR" id="PIRNR001123"/>
    </source>
</evidence>
<evidence type="ECO:0000256" key="8">
    <source>
        <dbReference type="PIRSR" id="PIRSR001123-2"/>
    </source>
</evidence>
<dbReference type="SUPFAM" id="SSF55031">
    <property type="entry name" value="Bacterial exopeptidase dimerisation domain"/>
    <property type="match status" value="1"/>
</dbReference>
<evidence type="ECO:0000313" key="10">
    <source>
        <dbReference type="EMBL" id="REE70604.1"/>
    </source>
</evidence>
<keyword evidence="2" id="KW-0645">Protease</keyword>
<feature type="domain" description="Peptidase M20 dimerisation" evidence="9">
    <location>
        <begin position="182"/>
        <end position="277"/>
    </location>
</feature>
<evidence type="ECO:0000259" key="9">
    <source>
        <dbReference type="Pfam" id="PF07687"/>
    </source>
</evidence>
<evidence type="ECO:0000256" key="2">
    <source>
        <dbReference type="ARBA" id="ARBA00022670"/>
    </source>
</evidence>
<dbReference type="InterPro" id="IPR001261">
    <property type="entry name" value="ArgE/DapE_CS"/>
</dbReference>
<comment type="cofactor">
    <cofactor evidence="1">
        <name>Zn(2+)</name>
        <dbReference type="ChEBI" id="CHEBI:29105"/>
    </cofactor>
</comment>
<comment type="caution">
    <text evidence="10">The sequence shown here is derived from an EMBL/GenBank/DDBJ whole genome shotgun (WGS) entry which is preliminary data.</text>
</comment>
<sequence length="377" mass="40465">MINEKRLVEEFMELVRVDSETKFEREICNVLTKKLTELGLSVEEDNAAEITGHGAGNLIAMLPANGREDAPIIFFTSHMDTVTPGKGIKPQLDEDGYIRSDGTTILGSDDKAGLAAMLETIRVLKENNVPHGPIQFVITVGEESGLLGATALESSKLKAKFGYALDSNGPIGDIAVAAPSQMKITIKIYGKSAHAGVNPEDGISAIQVAGKAISRMKLGRIDHETTANIGRFEGGGATNIVCDYVKLDAEARSIVMEKLDKQVESMREAVETVVAEYGAKAEFEANLMYPSFNFNDGDPVVELAKAAIEKIGRTPKLFHSGGGSDANVFNGHGVPTVNLAIGYEHIHTTKEQIKVTDLVKTAELTLSIVEQAAEQKV</sequence>
<evidence type="ECO:0000256" key="3">
    <source>
        <dbReference type="ARBA" id="ARBA00022723"/>
    </source>
</evidence>
<evidence type="ECO:0000256" key="4">
    <source>
        <dbReference type="ARBA" id="ARBA00022801"/>
    </source>
</evidence>
<reference evidence="10 11" key="1">
    <citation type="submission" date="2018-08" db="EMBL/GenBank/DDBJ databases">
        <title>Genomic Encyclopedia of Type Strains, Phase III (KMG-III): the genomes of soil and plant-associated and newly described type strains.</title>
        <authorList>
            <person name="Whitman W."/>
        </authorList>
    </citation>
    <scope>NUCLEOTIDE SEQUENCE [LARGE SCALE GENOMIC DNA]</scope>
    <source>
        <strain evidence="10 11">CGMCC 1.10966</strain>
    </source>
</reference>
<dbReference type="InterPro" id="IPR036264">
    <property type="entry name" value="Bact_exopeptidase_dim_dom"/>
</dbReference>
<dbReference type="EMBL" id="QTTN01000028">
    <property type="protein sequence ID" value="REE70604.1"/>
    <property type="molecule type" value="Genomic_DNA"/>
</dbReference>
<dbReference type="PANTHER" id="PTHR42994">
    <property type="entry name" value="PEPTIDASE T"/>
    <property type="match status" value="1"/>
</dbReference>
<dbReference type="PIRSF" id="PIRSF001123">
    <property type="entry name" value="PepA_GA"/>
    <property type="match status" value="1"/>
</dbReference>
<dbReference type="PROSITE" id="PS00759">
    <property type="entry name" value="ARGE_DAPE_CPG2_2"/>
    <property type="match status" value="1"/>
</dbReference>
<dbReference type="OrthoDB" id="9776600at2"/>
<dbReference type="PANTHER" id="PTHR42994:SF2">
    <property type="entry name" value="PEPTIDASE"/>
    <property type="match status" value="1"/>
</dbReference>
<dbReference type="GO" id="GO:0046872">
    <property type="term" value="F:metal ion binding"/>
    <property type="evidence" value="ECO:0007669"/>
    <property type="project" value="UniProtKB-UniRule"/>
</dbReference>
<keyword evidence="5" id="KW-0862">Zinc</keyword>
<keyword evidence="6" id="KW-0482">Metalloprotease</keyword>